<dbReference type="Proteomes" id="UP001304300">
    <property type="component" value="Chromosome"/>
</dbReference>
<reference evidence="1 2" key="1">
    <citation type="submission" date="2023-10" db="EMBL/GenBank/DDBJ databases">
        <title>Rubellicoccus peritrichatus gen. nov., sp. nov., isolated from an algae of coral reef tank.</title>
        <authorList>
            <person name="Luo J."/>
        </authorList>
    </citation>
    <scope>NUCLEOTIDE SEQUENCE [LARGE SCALE GENOMIC DNA]</scope>
    <source>
        <strain evidence="1 2">CR14</strain>
    </source>
</reference>
<dbReference type="EMBL" id="CP136920">
    <property type="protein sequence ID" value="WOO40827.1"/>
    <property type="molecule type" value="Genomic_DNA"/>
</dbReference>
<dbReference type="KEGG" id="puo:RZN69_19560"/>
<accession>A0AAQ3L8Y9</accession>
<dbReference type="RefSeq" id="WP_317833041.1">
    <property type="nucleotide sequence ID" value="NZ_CP136920.1"/>
</dbReference>
<organism evidence="1 2">
    <name type="scientific">Rubellicoccus peritrichatus</name>
    <dbReference type="NCBI Taxonomy" id="3080537"/>
    <lineage>
        <taxon>Bacteria</taxon>
        <taxon>Pseudomonadati</taxon>
        <taxon>Verrucomicrobiota</taxon>
        <taxon>Opitutia</taxon>
        <taxon>Puniceicoccales</taxon>
        <taxon>Cerasicoccaceae</taxon>
        <taxon>Rubellicoccus</taxon>
    </lineage>
</organism>
<sequence>MSSDVYFVLGSSGSGRREVVVDLIEGGFDAGDNITVAVANSEKISPMDEQLSARQHTEVVSYDYPADVQIADDSTLFLIARGDTEPGDEIETFQSWLKQSGANLCRILMVTDCSLAEREPKLEPWFDCCIHFSDVVLLNRRETVSPKWMRAFEKRYTSMHLPCLFELVKKGRVANPAQVLDPLARRYSLLFDDIDAVDQMDFDPNNLPEETIDLVAPADPWLERLPSGQRAKPVPDIREYLAKD</sequence>
<evidence type="ECO:0008006" key="3">
    <source>
        <dbReference type="Google" id="ProtNLM"/>
    </source>
</evidence>
<name>A0AAQ3L8Y9_9BACT</name>
<keyword evidence="2" id="KW-1185">Reference proteome</keyword>
<evidence type="ECO:0000313" key="1">
    <source>
        <dbReference type="EMBL" id="WOO40827.1"/>
    </source>
</evidence>
<gene>
    <name evidence="1" type="ORF">RZN69_19560</name>
</gene>
<dbReference type="AlphaFoldDB" id="A0AAQ3L8Y9"/>
<protein>
    <recommendedName>
        <fullName evidence="3">CobW/HypB/UreG nucleotide-binding domain-containing protein</fullName>
    </recommendedName>
</protein>
<evidence type="ECO:0000313" key="2">
    <source>
        <dbReference type="Proteomes" id="UP001304300"/>
    </source>
</evidence>
<proteinExistence type="predicted"/>